<dbReference type="RefSeq" id="WP_377562244.1">
    <property type="nucleotide sequence ID" value="NZ_JBHTJZ010000005.1"/>
</dbReference>
<dbReference type="InterPro" id="IPR036388">
    <property type="entry name" value="WH-like_DNA-bd_sf"/>
</dbReference>
<reference evidence="6" key="1">
    <citation type="journal article" date="2019" name="Int. J. Syst. Evol. Microbiol.">
        <title>The Global Catalogue of Microorganisms (GCM) 10K type strain sequencing project: providing services to taxonomists for standard genome sequencing and annotation.</title>
        <authorList>
            <consortium name="The Broad Institute Genomics Platform"/>
            <consortium name="The Broad Institute Genome Sequencing Center for Infectious Disease"/>
            <person name="Wu L."/>
            <person name="Ma J."/>
        </authorList>
    </citation>
    <scope>NUCLEOTIDE SEQUENCE [LARGE SCALE GENOMIC DNA]</scope>
    <source>
        <strain evidence="6">CCUG 59129</strain>
    </source>
</reference>
<dbReference type="InterPro" id="IPR011711">
    <property type="entry name" value="GntR_C"/>
</dbReference>
<dbReference type="Gene3D" id="1.10.10.10">
    <property type="entry name" value="Winged helix-like DNA-binding domain superfamily/Winged helix DNA-binding domain"/>
    <property type="match status" value="1"/>
</dbReference>
<keyword evidence="2" id="KW-0238">DNA-binding</keyword>
<dbReference type="EMBL" id="JBHTJZ010000005">
    <property type="protein sequence ID" value="MFD0958465.1"/>
    <property type="molecule type" value="Genomic_DNA"/>
</dbReference>
<dbReference type="Pfam" id="PF07729">
    <property type="entry name" value="FCD"/>
    <property type="match status" value="1"/>
</dbReference>
<evidence type="ECO:0000259" key="4">
    <source>
        <dbReference type="PROSITE" id="PS50949"/>
    </source>
</evidence>
<dbReference type="SUPFAM" id="SSF48008">
    <property type="entry name" value="GntR ligand-binding domain-like"/>
    <property type="match status" value="1"/>
</dbReference>
<dbReference type="Gene3D" id="1.20.120.530">
    <property type="entry name" value="GntR ligand-binding domain-like"/>
    <property type="match status" value="1"/>
</dbReference>
<organism evidence="5 6">
    <name type="scientific">Paenibacillus chungangensis</name>
    <dbReference type="NCBI Taxonomy" id="696535"/>
    <lineage>
        <taxon>Bacteria</taxon>
        <taxon>Bacillati</taxon>
        <taxon>Bacillota</taxon>
        <taxon>Bacilli</taxon>
        <taxon>Bacillales</taxon>
        <taxon>Paenibacillaceae</taxon>
        <taxon>Paenibacillus</taxon>
    </lineage>
</organism>
<keyword evidence="6" id="KW-1185">Reference proteome</keyword>
<gene>
    <name evidence="5" type="ORF">ACFQ2I_03605</name>
</gene>
<proteinExistence type="predicted"/>
<dbReference type="CDD" id="cd07377">
    <property type="entry name" value="WHTH_GntR"/>
    <property type="match status" value="1"/>
</dbReference>
<dbReference type="Proteomes" id="UP001596989">
    <property type="component" value="Unassembled WGS sequence"/>
</dbReference>
<dbReference type="PANTHER" id="PTHR43537:SF5">
    <property type="entry name" value="UXU OPERON TRANSCRIPTIONAL REGULATOR"/>
    <property type="match status" value="1"/>
</dbReference>
<comment type="caution">
    <text evidence="5">The sequence shown here is derived from an EMBL/GenBank/DDBJ whole genome shotgun (WGS) entry which is preliminary data.</text>
</comment>
<name>A0ABW3HLU4_9BACL</name>
<accession>A0ABW3HLU4</accession>
<evidence type="ECO:0000256" key="2">
    <source>
        <dbReference type="ARBA" id="ARBA00023125"/>
    </source>
</evidence>
<dbReference type="SMART" id="SM00345">
    <property type="entry name" value="HTH_GNTR"/>
    <property type="match status" value="1"/>
</dbReference>
<dbReference type="InterPro" id="IPR000524">
    <property type="entry name" value="Tscrpt_reg_HTH_GntR"/>
</dbReference>
<keyword evidence="3" id="KW-0804">Transcription</keyword>
<feature type="domain" description="HTH gntR-type" evidence="4">
    <location>
        <begin position="9"/>
        <end position="77"/>
    </location>
</feature>
<evidence type="ECO:0000313" key="5">
    <source>
        <dbReference type="EMBL" id="MFD0958465.1"/>
    </source>
</evidence>
<dbReference type="SMART" id="SM00895">
    <property type="entry name" value="FCD"/>
    <property type="match status" value="1"/>
</dbReference>
<evidence type="ECO:0000256" key="1">
    <source>
        <dbReference type="ARBA" id="ARBA00023015"/>
    </source>
</evidence>
<evidence type="ECO:0000313" key="6">
    <source>
        <dbReference type="Proteomes" id="UP001596989"/>
    </source>
</evidence>
<dbReference type="PRINTS" id="PR00035">
    <property type="entry name" value="HTHGNTR"/>
</dbReference>
<sequence>MRKMKIETEKGHEIVSRIVMERIKEGELLPGDKLPSVVDLSQSFGVGRSTIREALSALKAMGWLDIRHGGGTFVSKTLPAGEQNGVGSLFREAESLREILEVRKVLEAGTAELASSRRTEEDLTRLEAILSRMAWAAEHNDTAESERADVDFHTAIAAASHNSLLNELMNSLTQRLTETIGRTRELWFYREQATSTRLLDEHRAIYEAIAASDAQLSVRRLLEHLSKVDTVLKQHGG</sequence>
<protein>
    <submittedName>
        <fullName evidence="5">FadR/GntR family transcriptional regulator</fullName>
    </submittedName>
</protein>
<dbReference type="PANTHER" id="PTHR43537">
    <property type="entry name" value="TRANSCRIPTIONAL REGULATOR, GNTR FAMILY"/>
    <property type="match status" value="1"/>
</dbReference>
<keyword evidence="1" id="KW-0805">Transcription regulation</keyword>
<dbReference type="SUPFAM" id="SSF46785">
    <property type="entry name" value="Winged helix' DNA-binding domain"/>
    <property type="match status" value="1"/>
</dbReference>
<dbReference type="InterPro" id="IPR008920">
    <property type="entry name" value="TF_FadR/GntR_C"/>
</dbReference>
<evidence type="ECO:0000256" key="3">
    <source>
        <dbReference type="ARBA" id="ARBA00023163"/>
    </source>
</evidence>
<dbReference type="PROSITE" id="PS50949">
    <property type="entry name" value="HTH_GNTR"/>
    <property type="match status" value="1"/>
</dbReference>
<dbReference type="Pfam" id="PF00392">
    <property type="entry name" value="GntR"/>
    <property type="match status" value="1"/>
</dbReference>
<dbReference type="InterPro" id="IPR036390">
    <property type="entry name" value="WH_DNA-bd_sf"/>
</dbReference>